<sequence length="124" mass="14647">MKKKKLYDDIGYKDQQSDQTAYPNNYVHINGFIYFNLIQINVWSFINQNDSNLNLISTLSVKQSQFRYQRRPAKDDFIPTSSMICLDLGHLTFKGGKINILNLEENYSIYVPIKIQLRKIQFLF</sequence>
<dbReference type="Proteomes" id="UP000663889">
    <property type="component" value="Unassembled WGS sequence"/>
</dbReference>
<dbReference type="EMBL" id="CAJNOU010005282">
    <property type="protein sequence ID" value="CAF1472947.1"/>
    <property type="molecule type" value="Genomic_DNA"/>
</dbReference>
<evidence type="ECO:0000313" key="1">
    <source>
        <dbReference type="EMBL" id="CAF1472947.1"/>
    </source>
</evidence>
<proteinExistence type="predicted"/>
<evidence type="ECO:0000313" key="2">
    <source>
        <dbReference type="Proteomes" id="UP000663889"/>
    </source>
</evidence>
<name>A0A815R6V0_9BILA</name>
<reference evidence="1" key="1">
    <citation type="submission" date="2021-02" db="EMBL/GenBank/DDBJ databases">
        <authorList>
            <person name="Nowell W R."/>
        </authorList>
    </citation>
    <scope>NUCLEOTIDE SEQUENCE</scope>
</reference>
<organism evidence="1 2">
    <name type="scientific">Rotaria sordida</name>
    <dbReference type="NCBI Taxonomy" id="392033"/>
    <lineage>
        <taxon>Eukaryota</taxon>
        <taxon>Metazoa</taxon>
        <taxon>Spiralia</taxon>
        <taxon>Gnathifera</taxon>
        <taxon>Rotifera</taxon>
        <taxon>Eurotatoria</taxon>
        <taxon>Bdelloidea</taxon>
        <taxon>Philodinida</taxon>
        <taxon>Philodinidae</taxon>
        <taxon>Rotaria</taxon>
    </lineage>
</organism>
<accession>A0A815R6V0</accession>
<comment type="caution">
    <text evidence="1">The sequence shown here is derived from an EMBL/GenBank/DDBJ whole genome shotgun (WGS) entry which is preliminary data.</text>
</comment>
<dbReference type="AlphaFoldDB" id="A0A815R6V0"/>
<protein>
    <submittedName>
        <fullName evidence="1">Uncharacterized protein</fullName>
    </submittedName>
</protein>
<gene>
    <name evidence="1" type="ORF">SEV965_LOCUS34732</name>
</gene>